<name>A0A483ZG95_KLEPN</name>
<accession>A0A483ZG95</accession>
<sequence>LLVRDNGSINACHEQVLACRQQPDERSNHAAGRLLQAMVKALLGSERSMLSEICKISQSMQLNL</sequence>
<dbReference type="AlphaFoldDB" id="A0A483ZG95"/>
<feature type="non-terminal residue" evidence="1">
    <location>
        <position position="1"/>
    </location>
</feature>
<comment type="caution">
    <text evidence="1">The sequence shown here is derived from an EMBL/GenBank/DDBJ whole genome shotgun (WGS) entry which is preliminary data.</text>
</comment>
<organism evidence="1">
    <name type="scientific">Klebsiella pneumoniae</name>
    <dbReference type="NCBI Taxonomy" id="573"/>
    <lineage>
        <taxon>Bacteria</taxon>
        <taxon>Pseudomonadati</taxon>
        <taxon>Pseudomonadota</taxon>
        <taxon>Gammaproteobacteria</taxon>
        <taxon>Enterobacterales</taxon>
        <taxon>Enterobacteriaceae</taxon>
        <taxon>Klebsiella/Raoultella group</taxon>
        <taxon>Klebsiella</taxon>
        <taxon>Klebsiella pneumoniae complex</taxon>
    </lineage>
</organism>
<dbReference type="EMBL" id="SDDQ01000186">
    <property type="protein sequence ID" value="TCZ39732.1"/>
    <property type="molecule type" value="Genomic_DNA"/>
</dbReference>
<gene>
    <name evidence="1" type="ORF">ETH65_28760</name>
</gene>
<reference evidence="1" key="1">
    <citation type="submission" date="2019-01" db="EMBL/GenBank/DDBJ databases">
        <authorList>
            <person name="Lista F."/>
            <person name="Anselmo A."/>
        </authorList>
    </citation>
    <scope>NUCLEOTIDE SEQUENCE</scope>
    <source>
        <strain evidence="1">5R</strain>
    </source>
</reference>
<protein>
    <submittedName>
        <fullName evidence="1">Uncharacterized protein</fullName>
    </submittedName>
</protein>
<proteinExistence type="predicted"/>
<evidence type="ECO:0000313" key="1">
    <source>
        <dbReference type="EMBL" id="TCZ39732.1"/>
    </source>
</evidence>